<dbReference type="EMBL" id="BJOD01000047">
    <property type="protein sequence ID" value="GED27679.1"/>
    <property type="molecule type" value="Genomic_DNA"/>
</dbReference>
<protein>
    <submittedName>
        <fullName evidence="2">DUF1450 domain-containing protein</fullName>
    </submittedName>
</protein>
<sequence>MVHTIKFCPCNLQGSLEWVRNEVRKFPDVQLIDERCVNYCGQCLEKPFALYNGKNIVGSDGQELLERLVEKLSAAN</sequence>
<dbReference type="RefSeq" id="WP_005832609.1">
    <property type="nucleotide sequence ID" value="NZ_BJOD01000047.1"/>
</dbReference>
<dbReference type="OrthoDB" id="1645211at2"/>
<evidence type="ECO:0000313" key="3">
    <source>
        <dbReference type="Proteomes" id="UP000276178"/>
    </source>
</evidence>
<evidence type="ECO:0000313" key="2">
    <source>
        <dbReference type="EMBL" id="RNB54548.1"/>
    </source>
</evidence>
<gene>
    <name evidence="1" type="ORF">BAG01nite_37810</name>
    <name evidence="2" type="ORF">EB820_14140</name>
</gene>
<evidence type="ECO:0000313" key="1">
    <source>
        <dbReference type="EMBL" id="GED27679.1"/>
    </source>
</evidence>
<reference evidence="1 4" key="2">
    <citation type="submission" date="2019-06" db="EMBL/GenBank/DDBJ databases">
        <title>Whole genome shotgun sequence of Brevibacillus agri NBRC 15538.</title>
        <authorList>
            <person name="Hosoyama A."/>
            <person name="Uohara A."/>
            <person name="Ohji S."/>
            <person name="Ichikawa N."/>
        </authorList>
    </citation>
    <scope>NUCLEOTIDE SEQUENCE [LARGE SCALE GENOMIC DNA]</scope>
    <source>
        <strain evidence="1 4">NBRC 15538</strain>
    </source>
</reference>
<dbReference type="GeneID" id="82810209"/>
<proteinExistence type="predicted"/>
<dbReference type="Pfam" id="PF07293">
    <property type="entry name" value="DUF1450"/>
    <property type="match status" value="1"/>
</dbReference>
<evidence type="ECO:0000313" key="4">
    <source>
        <dbReference type="Proteomes" id="UP000317180"/>
    </source>
</evidence>
<keyword evidence="4" id="KW-1185">Reference proteome</keyword>
<organism evidence="2 3">
    <name type="scientific">Brevibacillus agri</name>
    <dbReference type="NCBI Taxonomy" id="51101"/>
    <lineage>
        <taxon>Bacteria</taxon>
        <taxon>Bacillati</taxon>
        <taxon>Bacillota</taxon>
        <taxon>Bacilli</taxon>
        <taxon>Bacillales</taxon>
        <taxon>Paenibacillaceae</taxon>
        <taxon>Brevibacillus</taxon>
    </lineage>
</organism>
<name>A0A3M8ATP1_9BACL</name>
<dbReference type="EMBL" id="RHHN01000039">
    <property type="protein sequence ID" value="RNB54548.1"/>
    <property type="molecule type" value="Genomic_DNA"/>
</dbReference>
<dbReference type="AlphaFoldDB" id="A0A3M8ATP1"/>
<dbReference type="Proteomes" id="UP000317180">
    <property type="component" value="Unassembled WGS sequence"/>
</dbReference>
<comment type="caution">
    <text evidence="2">The sequence shown here is derived from an EMBL/GenBank/DDBJ whole genome shotgun (WGS) entry which is preliminary data.</text>
</comment>
<accession>A0A3M8ATP1</accession>
<dbReference type="InterPro" id="IPR009910">
    <property type="entry name" value="DUF1450"/>
</dbReference>
<reference evidence="2 3" key="1">
    <citation type="submission" date="2018-10" db="EMBL/GenBank/DDBJ databases">
        <title>Phylogenomics of Brevibacillus.</title>
        <authorList>
            <person name="Dunlap C."/>
        </authorList>
    </citation>
    <scope>NUCLEOTIDE SEQUENCE [LARGE SCALE GENOMIC DNA]</scope>
    <source>
        <strain evidence="2 3">NRRL NRS 1219</strain>
    </source>
</reference>
<dbReference type="Proteomes" id="UP000276178">
    <property type="component" value="Unassembled WGS sequence"/>
</dbReference>